<feature type="coiled-coil region" evidence="1">
    <location>
        <begin position="409"/>
        <end position="465"/>
    </location>
</feature>
<name>A0A2R6WR92_MARPO</name>
<evidence type="ECO:0000256" key="1">
    <source>
        <dbReference type="SAM" id="Coils"/>
    </source>
</evidence>
<feature type="compositionally biased region" description="Low complexity" evidence="2">
    <location>
        <begin position="61"/>
        <end position="74"/>
    </location>
</feature>
<feature type="region of interest" description="Disordered" evidence="2">
    <location>
        <begin position="17"/>
        <end position="74"/>
    </location>
</feature>
<feature type="coiled-coil region" evidence="1">
    <location>
        <begin position="204"/>
        <end position="308"/>
    </location>
</feature>
<feature type="compositionally biased region" description="Polar residues" evidence="2">
    <location>
        <begin position="42"/>
        <end position="60"/>
    </location>
</feature>
<dbReference type="InterPro" id="IPR026205">
    <property type="entry name" value="PIBF1"/>
</dbReference>
<dbReference type="OMA" id="ECMELEN"/>
<protein>
    <submittedName>
        <fullName evidence="3">Uncharacterized protein</fullName>
    </submittedName>
</protein>
<keyword evidence="4" id="KW-1185">Reference proteome</keyword>
<dbReference type="GO" id="GO:0005815">
    <property type="term" value="C:microtubule organizing center"/>
    <property type="evidence" value="ECO:0000318"/>
    <property type="project" value="GO_Central"/>
</dbReference>
<feature type="coiled-coil region" evidence="1">
    <location>
        <begin position="116"/>
        <end position="161"/>
    </location>
</feature>
<keyword evidence="1" id="KW-0175">Coiled coil</keyword>
<dbReference type="OrthoDB" id="1932872at2759"/>
<feature type="compositionally biased region" description="Basic and acidic residues" evidence="2">
    <location>
        <begin position="28"/>
        <end position="37"/>
    </location>
</feature>
<feature type="coiled-coil region" evidence="1">
    <location>
        <begin position="344"/>
        <end position="385"/>
    </location>
</feature>
<dbReference type="GO" id="GO:0060271">
    <property type="term" value="P:cilium assembly"/>
    <property type="evidence" value="ECO:0000318"/>
    <property type="project" value="GO_Central"/>
</dbReference>
<dbReference type="AlphaFoldDB" id="A0A2R6WR92"/>
<reference evidence="4" key="1">
    <citation type="journal article" date="2017" name="Cell">
        <title>Insights into land plant evolution garnered from the Marchantia polymorpha genome.</title>
        <authorList>
            <person name="Bowman J.L."/>
            <person name="Kohchi T."/>
            <person name="Yamato K.T."/>
            <person name="Jenkins J."/>
            <person name="Shu S."/>
            <person name="Ishizaki K."/>
            <person name="Yamaoka S."/>
            <person name="Nishihama R."/>
            <person name="Nakamura Y."/>
            <person name="Berger F."/>
            <person name="Adam C."/>
            <person name="Aki S.S."/>
            <person name="Althoff F."/>
            <person name="Araki T."/>
            <person name="Arteaga-Vazquez M.A."/>
            <person name="Balasubrmanian S."/>
            <person name="Barry K."/>
            <person name="Bauer D."/>
            <person name="Boehm C.R."/>
            <person name="Briginshaw L."/>
            <person name="Caballero-Perez J."/>
            <person name="Catarino B."/>
            <person name="Chen F."/>
            <person name="Chiyoda S."/>
            <person name="Chovatia M."/>
            <person name="Davies K.M."/>
            <person name="Delmans M."/>
            <person name="Demura T."/>
            <person name="Dierschke T."/>
            <person name="Dolan L."/>
            <person name="Dorantes-Acosta A.E."/>
            <person name="Eklund D.M."/>
            <person name="Florent S.N."/>
            <person name="Flores-Sandoval E."/>
            <person name="Fujiyama A."/>
            <person name="Fukuzawa H."/>
            <person name="Galik B."/>
            <person name="Grimanelli D."/>
            <person name="Grimwood J."/>
            <person name="Grossniklaus U."/>
            <person name="Hamada T."/>
            <person name="Haseloff J."/>
            <person name="Hetherington A.J."/>
            <person name="Higo A."/>
            <person name="Hirakawa Y."/>
            <person name="Hundley H.N."/>
            <person name="Ikeda Y."/>
            <person name="Inoue K."/>
            <person name="Inoue S.I."/>
            <person name="Ishida S."/>
            <person name="Jia Q."/>
            <person name="Kakita M."/>
            <person name="Kanazawa T."/>
            <person name="Kawai Y."/>
            <person name="Kawashima T."/>
            <person name="Kennedy M."/>
            <person name="Kinose K."/>
            <person name="Kinoshita T."/>
            <person name="Kohara Y."/>
            <person name="Koide E."/>
            <person name="Komatsu K."/>
            <person name="Kopischke S."/>
            <person name="Kubo M."/>
            <person name="Kyozuka J."/>
            <person name="Lagercrantz U."/>
            <person name="Lin S.S."/>
            <person name="Lindquist E."/>
            <person name="Lipzen A.M."/>
            <person name="Lu C.W."/>
            <person name="De Luna E."/>
            <person name="Martienssen R.A."/>
            <person name="Minamino N."/>
            <person name="Mizutani M."/>
            <person name="Mizutani M."/>
            <person name="Mochizuki N."/>
            <person name="Monte I."/>
            <person name="Mosher R."/>
            <person name="Nagasaki H."/>
            <person name="Nakagami H."/>
            <person name="Naramoto S."/>
            <person name="Nishitani K."/>
            <person name="Ohtani M."/>
            <person name="Okamoto T."/>
            <person name="Okumura M."/>
            <person name="Phillips J."/>
            <person name="Pollak B."/>
            <person name="Reinders A."/>
            <person name="Rovekamp M."/>
            <person name="Sano R."/>
            <person name="Sawa S."/>
            <person name="Schmid M.W."/>
            <person name="Shirakawa M."/>
            <person name="Solano R."/>
            <person name="Spunde A."/>
            <person name="Suetsugu N."/>
            <person name="Sugano S."/>
            <person name="Sugiyama A."/>
            <person name="Sun R."/>
            <person name="Suzuki Y."/>
            <person name="Takenaka M."/>
            <person name="Takezawa D."/>
            <person name="Tomogane H."/>
            <person name="Tsuzuki M."/>
            <person name="Ueda T."/>
            <person name="Umeda M."/>
            <person name="Ward J.M."/>
            <person name="Watanabe Y."/>
            <person name="Yazaki K."/>
            <person name="Yokoyama R."/>
            <person name="Yoshitake Y."/>
            <person name="Yotsui I."/>
            <person name="Zachgo S."/>
            <person name="Schmutz J."/>
        </authorList>
    </citation>
    <scope>NUCLEOTIDE SEQUENCE [LARGE SCALE GENOMIC DNA]</scope>
    <source>
        <strain evidence="4">Tak-1</strain>
    </source>
</reference>
<evidence type="ECO:0000313" key="4">
    <source>
        <dbReference type="Proteomes" id="UP000244005"/>
    </source>
</evidence>
<organism evidence="3 4">
    <name type="scientific">Marchantia polymorpha</name>
    <name type="common">Common liverwort</name>
    <name type="synonym">Marchantia aquatica</name>
    <dbReference type="NCBI Taxonomy" id="3197"/>
    <lineage>
        <taxon>Eukaryota</taxon>
        <taxon>Viridiplantae</taxon>
        <taxon>Streptophyta</taxon>
        <taxon>Embryophyta</taxon>
        <taxon>Marchantiophyta</taxon>
        <taxon>Marchantiopsida</taxon>
        <taxon>Marchantiidae</taxon>
        <taxon>Marchantiales</taxon>
        <taxon>Marchantiaceae</taxon>
        <taxon>Marchantia</taxon>
    </lineage>
</organism>
<dbReference type="Proteomes" id="UP000244005">
    <property type="component" value="Unassembled WGS sequence"/>
</dbReference>
<dbReference type="EMBL" id="KZ772736">
    <property type="protein sequence ID" value="PTQ36371.1"/>
    <property type="molecule type" value="Genomic_DNA"/>
</dbReference>
<dbReference type="PANTHER" id="PTHR18950:SF0">
    <property type="entry name" value="PROGESTERONE IMMUNOMODULATORY BINDING FACTOR 1"/>
    <property type="match status" value="1"/>
</dbReference>
<dbReference type="PANTHER" id="PTHR18950">
    <property type="entry name" value="PROGESTERONE-INDUCED BLOCKING FACTOR 1"/>
    <property type="match status" value="1"/>
</dbReference>
<proteinExistence type="predicted"/>
<sequence length="669" mass="76279">MKATKHIRRLLKDLQELADSSMAEADGEDRAQDKELPAEDINLSSATTSEPGDSKTTPMASSSSETDTSTPSESFASKVLHDEVQRLVRQLGDSRVLVATLQAEIEMVRLEKEEDHQNDHLTIQRLEAELTRLEQQAQVDMAGLKKRQQEIELEIPAMEQQSKCLKEVLHDLNVSEPLYEELLAIPEDKRSLKAHLQILAYEKLKAFREEIEALRKERDNSREYLGRQNEEVERMQREVQRISAAAAIAKRDLDKEMSAVAARNERLEAELREALVKVEVLSAKGSMYDEVKEKLDKAEGSIIDAENSKAVMTATLQVVTDEKQRLLEVIKDKDHCLDLLSMDKIYLSREVKAHLDQVKKLEQELEHQQEKLRSLKNTRQELYNRVLSDSRDTQAAHEQRLQVELARLQERANQDIEHIRKEATEVADEKVKTFREMRDAALSEAERLQANLRESKSVHDELLTKYHEHLRVSEAKEIETRSLIKVRDFELEQLRVAQQEIKCTMNQKSIENEALAEKVKILTEKFHIYEMESEKSAFLLRNELEMARRKLKKYESQALGLRNPSTEDGGGGLQNHDVACTSGEKVGPDCLTVVKRSASAQTSGRISPREHAQKVALKQVYTLSVTQNNEKKVLAVGQSLPTLQNATEVLFDHGSFRSPPPRISITKAL</sequence>
<evidence type="ECO:0000313" key="3">
    <source>
        <dbReference type="EMBL" id="PTQ36371.1"/>
    </source>
</evidence>
<feature type="coiled-coil region" evidence="1">
    <location>
        <begin position="505"/>
        <end position="557"/>
    </location>
</feature>
<accession>A0A2R6WR92</accession>
<evidence type="ECO:0000256" key="2">
    <source>
        <dbReference type="SAM" id="MobiDB-lite"/>
    </source>
</evidence>
<gene>
    <name evidence="3" type="ORF">MARPO_0064s0053</name>
</gene>